<keyword evidence="12" id="KW-1185">Reference proteome</keyword>
<dbReference type="PANTHER" id="PTHR12137">
    <property type="entry name" value="CARBOHYDRATE SULFOTRANSFERASE"/>
    <property type="match status" value="1"/>
</dbReference>
<organism evidence="10">
    <name type="scientific">Anopheles darlingi</name>
    <name type="common">Mosquito</name>
    <dbReference type="NCBI Taxonomy" id="43151"/>
    <lineage>
        <taxon>Eukaryota</taxon>
        <taxon>Metazoa</taxon>
        <taxon>Ecdysozoa</taxon>
        <taxon>Arthropoda</taxon>
        <taxon>Hexapoda</taxon>
        <taxon>Insecta</taxon>
        <taxon>Pterygota</taxon>
        <taxon>Neoptera</taxon>
        <taxon>Endopterygota</taxon>
        <taxon>Diptera</taxon>
        <taxon>Nematocera</taxon>
        <taxon>Culicoidea</taxon>
        <taxon>Culicidae</taxon>
        <taxon>Anophelinae</taxon>
        <taxon>Anopheles</taxon>
    </lineage>
</organism>
<dbReference type="VEuPathDB" id="VectorBase:ADAC002026"/>
<evidence type="ECO:0000256" key="5">
    <source>
        <dbReference type="ARBA" id="ARBA00022989"/>
    </source>
</evidence>
<keyword evidence="8 9" id="KW-0325">Glycoprotein</keyword>
<keyword evidence="9" id="KW-0119">Carbohydrate metabolism</keyword>
<name>W5JPX6_ANODA</name>
<reference evidence="11" key="4">
    <citation type="submission" date="2015-06" db="UniProtKB">
        <authorList>
            <consortium name="EnsemblMetazoa"/>
        </authorList>
    </citation>
    <scope>IDENTIFICATION</scope>
</reference>
<keyword evidence="5 9" id="KW-1133">Transmembrane helix</keyword>
<dbReference type="GO" id="GO:0016051">
    <property type="term" value="P:carbohydrate biosynthetic process"/>
    <property type="evidence" value="ECO:0007669"/>
    <property type="project" value="InterPro"/>
</dbReference>
<evidence type="ECO:0000313" key="12">
    <source>
        <dbReference type="Proteomes" id="UP000000673"/>
    </source>
</evidence>
<evidence type="ECO:0000256" key="7">
    <source>
        <dbReference type="ARBA" id="ARBA00023136"/>
    </source>
</evidence>
<dbReference type="AlphaFoldDB" id="W5JPX6"/>
<reference evidence="10" key="2">
    <citation type="submission" date="2010-05" db="EMBL/GenBank/DDBJ databases">
        <authorList>
            <person name="Almeida L.G."/>
            <person name="Nicolas M.F."/>
            <person name="Souza R.C."/>
            <person name="Vasconcelos A.T.R."/>
        </authorList>
    </citation>
    <scope>NUCLEOTIDE SEQUENCE</scope>
</reference>
<dbReference type="GO" id="GO:0008146">
    <property type="term" value="F:sulfotransferase activity"/>
    <property type="evidence" value="ECO:0007669"/>
    <property type="project" value="InterPro"/>
</dbReference>
<evidence type="ECO:0000256" key="4">
    <source>
        <dbReference type="ARBA" id="ARBA00022692"/>
    </source>
</evidence>
<accession>W5JPX6</accession>
<dbReference type="GO" id="GO:0000139">
    <property type="term" value="C:Golgi membrane"/>
    <property type="evidence" value="ECO:0007669"/>
    <property type="project" value="UniProtKB-SubCell"/>
</dbReference>
<keyword evidence="9" id="KW-0735">Signal-anchor</keyword>
<dbReference type="InterPro" id="IPR018011">
    <property type="entry name" value="Carb_sulfotrans_8-10"/>
</dbReference>
<dbReference type="EMBL" id="ADMH02000498">
    <property type="protein sequence ID" value="ETN66191.1"/>
    <property type="molecule type" value="Genomic_DNA"/>
</dbReference>
<evidence type="ECO:0000256" key="3">
    <source>
        <dbReference type="ARBA" id="ARBA00022679"/>
    </source>
</evidence>
<reference evidence="10" key="3">
    <citation type="journal article" date="2013" name="Nucleic Acids Res.">
        <title>The genome of Anopheles darlingi, the main neotropical malaria vector.</title>
        <authorList>
            <person name="Marinotti O."/>
            <person name="Cerqueira G.C."/>
            <person name="de Almeida L.G."/>
            <person name="Ferro M.I."/>
            <person name="Loreto E.L."/>
            <person name="Zaha A."/>
            <person name="Teixeira S.M."/>
            <person name="Wespiser A.R."/>
            <person name="Almeida E Silva A."/>
            <person name="Schlindwein A.D."/>
            <person name="Pacheco A.C."/>
            <person name="Silva A.L."/>
            <person name="Graveley B.R."/>
            <person name="Walenz B.P."/>
            <person name="Lima Bde A."/>
            <person name="Ribeiro C.A."/>
            <person name="Nunes-Silva C.G."/>
            <person name="de Carvalho C.R."/>
            <person name="Soares C.M."/>
            <person name="de Menezes C.B."/>
            <person name="Matiolli C."/>
            <person name="Caffrey D."/>
            <person name="Araujo D.A."/>
            <person name="de Oliveira D.M."/>
            <person name="Golenbock D."/>
            <person name="Grisard E.C."/>
            <person name="Fantinatti-Garboggini F."/>
            <person name="de Carvalho F.M."/>
            <person name="Barcellos F.G."/>
            <person name="Prosdocimi F."/>
            <person name="May G."/>
            <person name="Azevedo Junior G.M."/>
            <person name="Guimaraes G.M."/>
            <person name="Goldman G.H."/>
            <person name="Padilha I.Q."/>
            <person name="Batista Jda S."/>
            <person name="Ferro J.A."/>
            <person name="Ribeiro J.M."/>
            <person name="Fietto J.L."/>
            <person name="Dabbas K.M."/>
            <person name="Cerdeira L."/>
            <person name="Agnez-Lima L.F."/>
            <person name="Brocchi M."/>
            <person name="de Carvalho M.O."/>
            <person name="Teixeira Mde M."/>
            <person name="Diniz Maia Mde M."/>
            <person name="Goldman M.H."/>
            <person name="Cruz Schneider M.P."/>
            <person name="Felipe M.S."/>
            <person name="Hungria M."/>
            <person name="Nicolas M.F."/>
            <person name="Pereira M."/>
            <person name="Montes M.A."/>
            <person name="Cantao M.E."/>
            <person name="Vincentz M."/>
            <person name="Rafael M.S."/>
            <person name="Silverman N."/>
            <person name="Stoco P.H."/>
            <person name="Souza R.C."/>
            <person name="Vicentini R."/>
            <person name="Gazzinelli R.T."/>
            <person name="Neves Rde O."/>
            <person name="Silva R."/>
            <person name="Astolfi-Filho S."/>
            <person name="Maciel T.E."/>
            <person name="Urmenyi T.P."/>
            <person name="Tadei W.P."/>
            <person name="Camargo E.P."/>
            <person name="de Vasconcelos A.T."/>
        </authorList>
    </citation>
    <scope>NUCLEOTIDE SEQUENCE</scope>
</reference>
<evidence type="ECO:0000313" key="11">
    <source>
        <dbReference type="EnsemblMetazoa" id="ADAC002026-PA"/>
    </source>
</evidence>
<dbReference type="Proteomes" id="UP000000673">
    <property type="component" value="Unassembled WGS sequence"/>
</dbReference>
<keyword evidence="3 9" id="KW-0808">Transferase</keyword>
<dbReference type="EnsemblMetazoa" id="ADAC002026-RA">
    <property type="protein sequence ID" value="ADAC002026-PA"/>
    <property type="gene ID" value="ADAC002026"/>
</dbReference>
<dbReference type="InterPro" id="IPR005331">
    <property type="entry name" value="Sulfotransferase"/>
</dbReference>
<protein>
    <recommendedName>
        <fullName evidence="9">Carbohydrate sulfotransferase</fullName>
        <ecNumber evidence="9">2.8.2.-</ecNumber>
    </recommendedName>
</protein>
<keyword evidence="7 9" id="KW-0472">Membrane</keyword>
<dbReference type="Pfam" id="PF03567">
    <property type="entry name" value="Sulfotransfer_2"/>
    <property type="match status" value="1"/>
</dbReference>
<evidence type="ECO:0000313" key="10">
    <source>
        <dbReference type="EMBL" id="ETN66191.1"/>
    </source>
</evidence>
<comment type="similarity">
    <text evidence="2 9">Belongs to the sulfotransferase 2 family.</text>
</comment>
<dbReference type="OMA" id="ANSQYRI"/>
<dbReference type="EC" id="2.8.2.-" evidence="9"/>
<sequence>MSGIRTNETTRRTDGHVLRHSPHFRHRTKWRIIKRLFLFFTTLSVIPLTVLYLITSDQLYRFRQYTNRTHSTYSSSSSSSVHCITCHLISNNIGLANSNGSMFYGAISGGPSNGSSRQQLQQFRPPFHPADGGMHHLRVVQHQPHQLHVLHDKQLHDPRAGRNGSIANSQYRIDMDYMKLRMEHRVARLQKKCKEHRLDEPKQNYKPKAWEYLIQPDYHLVWCNVFKAASTSWMYNFNLMAGYSAQFLNKTKDVPVQLARQKYPRPSVEKLRQAINGSISFIIVRHPFERLVSAYKDKIQYALRNSHHHKLGIRIIQKYRKMVNGKPVTLLKYPTFSEFVDYLLDEIKHPHDVVDMHFIRVTSFCTPCFFHYDVIAKFETLEEDQNYLISIARLDNFIKPQWKNAGKGGAGGVGGGTKEVVHKLFSELNSDQIHRLLDYYRFDFELFGYSAKEYFKE</sequence>
<evidence type="ECO:0000256" key="6">
    <source>
        <dbReference type="ARBA" id="ARBA00023034"/>
    </source>
</evidence>
<dbReference type="eggNOG" id="KOG4651">
    <property type="taxonomic scope" value="Eukaryota"/>
</dbReference>
<feature type="transmembrane region" description="Helical" evidence="9">
    <location>
        <begin position="36"/>
        <end position="54"/>
    </location>
</feature>
<dbReference type="VEuPathDB" id="VectorBase:ADAR2_003798"/>
<reference evidence="10 12" key="1">
    <citation type="journal article" date="2010" name="BMC Genomics">
        <title>Combination of measures distinguishes pre-miRNAs from other stem-loops in the genome of the newly sequenced Anopheles darlingi.</title>
        <authorList>
            <person name="Mendes N.D."/>
            <person name="Freitas A.T."/>
            <person name="Vasconcelos A.T."/>
            <person name="Sagot M.F."/>
        </authorList>
    </citation>
    <scope>NUCLEOTIDE SEQUENCE</scope>
</reference>
<evidence type="ECO:0000256" key="9">
    <source>
        <dbReference type="RuleBase" id="RU364020"/>
    </source>
</evidence>
<evidence type="ECO:0000256" key="1">
    <source>
        <dbReference type="ARBA" id="ARBA00004323"/>
    </source>
</evidence>
<keyword evidence="6 9" id="KW-0333">Golgi apparatus</keyword>
<proteinExistence type="inferred from homology"/>
<gene>
    <name evidence="10" type="ORF">AND_002026</name>
</gene>
<dbReference type="PANTHER" id="PTHR12137:SF63">
    <property type="entry name" value="CARBOHYDRATE SULFOTRANSFERASE"/>
    <property type="match status" value="1"/>
</dbReference>
<keyword evidence="4 9" id="KW-0812">Transmembrane</keyword>
<comment type="subcellular location">
    <subcellularLocation>
        <location evidence="1 9">Golgi apparatus membrane</location>
        <topology evidence="1 9">Single-pass type II membrane protein</topology>
    </subcellularLocation>
</comment>
<evidence type="ECO:0000256" key="8">
    <source>
        <dbReference type="ARBA" id="ARBA00023180"/>
    </source>
</evidence>
<dbReference type="HOGENOM" id="CLU_043398_4_0_1"/>
<dbReference type="FunCoup" id="W5JPX6">
    <property type="interactions" value="9"/>
</dbReference>
<evidence type="ECO:0000256" key="2">
    <source>
        <dbReference type="ARBA" id="ARBA00006339"/>
    </source>
</evidence>
<dbReference type="STRING" id="43151.W5JPX6"/>